<keyword evidence="1" id="KW-0482">Metalloprotease</keyword>
<feature type="compositionally biased region" description="Pro residues" evidence="2">
    <location>
        <begin position="1"/>
        <end position="10"/>
    </location>
</feature>
<dbReference type="InterPro" id="IPR001405">
    <property type="entry name" value="UPF0758"/>
</dbReference>
<name>A0ABX0K9P3_9PROT</name>
<evidence type="ECO:0000259" key="3">
    <source>
        <dbReference type="Pfam" id="PF04002"/>
    </source>
</evidence>
<sequence>MDAPPPPFPHLPNSEPRHFASTGPTGHRARMRERVLARGAAALADYELVEMLLFFGIPRRDTKPLAKLLINRFGSFAGVLNAPAGALHAVQLNDETVAALKLPVLAARRLADAEARARPLLGNWEALLSYFDTALHGAVPGQLRILFLDNRNRLLGDEAVPSENKGTAGRRGPRIEAATILRRALTLHATALIGIRLCAAGQTPDQLVIADESLARELVRAGALLAITVHDMLALQGGRWVSLKQLGKL</sequence>
<evidence type="ECO:0000313" key="4">
    <source>
        <dbReference type="EMBL" id="NHO32487.1"/>
    </source>
</evidence>
<dbReference type="PANTHER" id="PTHR30471">
    <property type="entry name" value="DNA REPAIR PROTEIN RADC"/>
    <property type="match status" value="1"/>
</dbReference>
<feature type="domain" description="RadC-like JAB" evidence="3">
    <location>
        <begin position="123"/>
        <end position="247"/>
    </location>
</feature>
<protein>
    <submittedName>
        <fullName evidence="4">DNA repair protein RadC</fullName>
    </submittedName>
</protein>
<keyword evidence="1" id="KW-0645">Protease</keyword>
<dbReference type="Proteomes" id="UP000615326">
    <property type="component" value="Unassembled WGS sequence"/>
</dbReference>
<keyword evidence="5" id="KW-1185">Reference proteome</keyword>
<gene>
    <name evidence="4" type="ORF">GOB84_07910</name>
</gene>
<evidence type="ECO:0000256" key="1">
    <source>
        <dbReference type="ARBA" id="ARBA00023049"/>
    </source>
</evidence>
<evidence type="ECO:0000256" key="2">
    <source>
        <dbReference type="SAM" id="MobiDB-lite"/>
    </source>
</evidence>
<evidence type="ECO:0000313" key="5">
    <source>
        <dbReference type="Proteomes" id="UP000615326"/>
    </source>
</evidence>
<organism evidence="4 5">
    <name type="scientific">Acetobacter fallax</name>
    <dbReference type="NCBI Taxonomy" id="1737473"/>
    <lineage>
        <taxon>Bacteria</taxon>
        <taxon>Pseudomonadati</taxon>
        <taxon>Pseudomonadota</taxon>
        <taxon>Alphaproteobacteria</taxon>
        <taxon>Acetobacterales</taxon>
        <taxon>Acetobacteraceae</taxon>
        <taxon>Acetobacter</taxon>
    </lineage>
</organism>
<reference evidence="4 5" key="1">
    <citation type="journal article" date="2020" name="Int. J. Syst. Evol. Microbiol.">
        <title>Novel acetic acid bacteria from cider fermentations: Acetobacter conturbans sp. nov. and Acetobacter fallax sp. nov.</title>
        <authorList>
            <person name="Sombolestani A.S."/>
            <person name="Cleenwerck I."/>
            <person name="Cnockaert M."/>
            <person name="Borremans W."/>
            <person name="Wieme A.D."/>
            <person name="De Vuyst L."/>
            <person name="Vandamme P."/>
        </authorList>
    </citation>
    <scope>NUCLEOTIDE SEQUENCE [LARGE SCALE GENOMIC DNA]</scope>
    <source>
        <strain evidence="4 5">LMG 1637</strain>
    </source>
</reference>
<comment type="caution">
    <text evidence="4">The sequence shown here is derived from an EMBL/GenBank/DDBJ whole genome shotgun (WGS) entry which is preliminary data.</text>
</comment>
<dbReference type="InterPro" id="IPR025657">
    <property type="entry name" value="RadC_JAB"/>
</dbReference>
<dbReference type="PANTHER" id="PTHR30471:SF3">
    <property type="entry name" value="UPF0758 PROTEIN YEES-RELATED"/>
    <property type="match status" value="1"/>
</dbReference>
<keyword evidence="1" id="KW-0378">Hydrolase</keyword>
<proteinExistence type="predicted"/>
<feature type="region of interest" description="Disordered" evidence="2">
    <location>
        <begin position="1"/>
        <end position="27"/>
    </location>
</feature>
<dbReference type="Gene3D" id="3.40.140.10">
    <property type="entry name" value="Cytidine Deaminase, domain 2"/>
    <property type="match status" value="1"/>
</dbReference>
<dbReference type="Pfam" id="PF04002">
    <property type="entry name" value="RadC"/>
    <property type="match status" value="1"/>
</dbReference>
<dbReference type="EMBL" id="WOSW01000011">
    <property type="protein sequence ID" value="NHO32487.1"/>
    <property type="molecule type" value="Genomic_DNA"/>
</dbReference>
<accession>A0ABX0K9P3</accession>